<sequence length="295" mass="32752">NPAGDTGEAKEDVSEKHEEVSEKPEDVSEKPEEVSEKLKNASGGEYVIKTGAQEPAIEPLKLESILPTSETIDFTVIYNKNKYDVQFPLDDNVGQLKKHLEDVIGIPYSLQKVMIKGLAKDERSLRELGVTKGAKVMVVGSKLNDVLAVSTPSTQDVADEKSNTSSAKEPFCKQKMHRKVLDKGVPEDIMPGIKDTKEALPPFPLVGMLNKSGGKVRLTFKLELDQVWIGTKERTDKIPMNSIKSIVSEPIEGHEQYHVMGLQMGTTEASRYWVYWVPAQYVDSIKDAILGTWLL</sequence>
<dbReference type="GO" id="GO:0045296">
    <property type="term" value="F:cadherin binding"/>
    <property type="evidence" value="ECO:0007669"/>
    <property type="project" value="TreeGrafter"/>
</dbReference>
<proteinExistence type="predicted"/>
<evidence type="ECO:0000259" key="2">
    <source>
        <dbReference type="PROSITE" id="PS50053"/>
    </source>
</evidence>
<gene>
    <name evidence="5" type="ORF">g.6797</name>
    <name evidence="3" type="ORF">g.6799</name>
    <name evidence="4" type="ORF">g.6801</name>
</gene>
<dbReference type="SUPFAM" id="SSF54236">
    <property type="entry name" value="Ubiquitin-like"/>
    <property type="match status" value="1"/>
</dbReference>
<organism evidence="3">
    <name type="scientific">Graphocephala atropunctata</name>
    <dbReference type="NCBI Taxonomy" id="36148"/>
    <lineage>
        <taxon>Eukaryota</taxon>
        <taxon>Metazoa</taxon>
        <taxon>Ecdysozoa</taxon>
        <taxon>Arthropoda</taxon>
        <taxon>Hexapoda</taxon>
        <taxon>Insecta</taxon>
        <taxon>Pterygota</taxon>
        <taxon>Neoptera</taxon>
        <taxon>Paraneoptera</taxon>
        <taxon>Hemiptera</taxon>
        <taxon>Auchenorrhyncha</taxon>
        <taxon>Membracoidea</taxon>
        <taxon>Cicadellidae</taxon>
        <taxon>Cicadellinae</taxon>
        <taxon>Cicadellini</taxon>
        <taxon>Graphocephala</taxon>
    </lineage>
</organism>
<feature type="domain" description="Ubiquitin-like" evidence="2">
    <location>
        <begin position="70"/>
        <end position="145"/>
    </location>
</feature>
<dbReference type="PROSITE" id="PS50053">
    <property type="entry name" value="UBIQUITIN_2"/>
    <property type="match status" value="1"/>
</dbReference>
<dbReference type="GO" id="GO:0003723">
    <property type="term" value="F:RNA binding"/>
    <property type="evidence" value="ECO:0007669"/>
    <property type="project" value="TreeGrafter"/>
</dbReference>
<evidence type="ECO:0000313" key="4">
    <source>
        <dbReference type="EMBL" id="JAT27446.1"/>
    </source>
</evidence>
<evidence type="ECO:0000313" key="3">
    <source>
        <dbReference type="EMBL" id="JAT12717.1"/>
    </source>
</evidence>
<dbReference type="PANTHER" id="PTHR16470:SF0">
    <property type="entry name" value="UBIQUITIN DOMAIN-CONTAINING PROTEIN UBFD1"/>
    <property type="match status" value="1"/>
</dbReference>
<dbReference type="InterPro" id="IPR000626">
    <property type="entry name" value="Ubiquitin-like_dom"/>
</dbReference>
<dbReference type="Gene3D" id="3.10.20.90">
    <property type="entry name" value="Phosphatidylinositol 3-kinase Catalytic Subunit, Chain A, domain 1"/>
    <property type="match status" value="1"/>
</dbReference>
<reference evidence="3" key="1">
    <citation type="submission" date="2015-11" db="EMBL/GenBank/DDBJ databases">
        <title>De novo transcriptome assembly of four potential Pierce s Disease insect vectors from Arizona vineyards.</title>
        <authorList>
            <person name="Tassone E.E."/>
        </authorList>
    </citation>
    <scope>NUCLEOTIDE SEQUENCE</scope>
</reference>
<dbReference type="SMART" id="SM00213">
    <property type="entry name" value="UBQ"/>
    <property type="match status" value="1"/>
</dbReference>
<dbReference type="EMBL" id="GEBQ01012531">
    <property type="protein sequence ID" value="JAT27446.1"/>
    <property type="molecule type" value="Transcribed_RNA"/>
</dbReference>
<dbReference type="InterPro" id="IPR039120">
    <property type="entry name" value="UBFD1"/>
</dbReference>
<dbReference type="InterPro" id="IPR057455">
    <property type="entry name" value="UBFD1_C"/>
</dbReference>
<dbReference type="CDD" id="cd17047">
    <property type="entry name" value="Ubl_UBFD1"/>
    <property type="match status" value="1"/>
</dbReference>
<name>A0A1B6KMQ4_9HEMI</name>
<feature type="compositionally biased region" description="Basic and acidic residues" evidence="1">
    <location>
        <begin position="7"/>
        <end position="39"/>
    </location>
</feature>
<dbReference type="PROSITE" id="PS00299">
    <property type="entry name" value="UBIQUITIN_1"/>
    <property type="match status" value="1"/>
</dbReference>
<dbReference type="PANTHER" id="PTHR16470">
    <property type="entry name" value="UBIQUITIN DOMAIN-CONTAINING PROTEIN UBFD1"/>
    <property type="match status" value="1"/>
</dbReference>
<dbReference type="EMBL" id="GEBQ01027260">
    <property type="protein sequence ID" value="JAT12717.1"/>
    <property type="molecule type" value="Transcribed_RNA"/>
</dbReference>
<dbReference type="Pfam" id="PF25343">
    <property type="entry name" value="PH_UBFD1_C"/>
    <property type="match status" value="1"/>
</dbReference>
<dbReference type="EMBL" id="GEBQ01008991">
    <property type="protein sequence ID" value="JAT30986.1"/>
    <property type="molecule type" value="Transcribed_RNA"/>
</dbReference>
<protein>
    <recommendedName>
        <fullName evidence="2">Ubiquitin-like domain-containing protein</fullName>
    </recommendedName>
</protein>
<dbReference type="Pfam" id="PF00240">
    <property type="entry name" value="ubiquitin"/>
    <property type="match status" value="1"/>
</dbReference>
<feature type="region of interest" description="Disordered" evidence="1">
    <location>
        <begin position="1"/>
        <end position="41"/>
    </location>
</feature>
<dbReference type="AlphaFoldDB" id="A0A1B6KMQ4"/>
<evidence type="ECO:0000313" key="5">
    <source>
        <dbReference type="EMBL" id="JAT30986.1"/>
    </source>
</evidence>
<dbReference type="InterPro" id="IPR019954">
    <property type="entry name" value="Ubiquitin_CS"/>
</dbReference>
<accession>A0A1B6KMQ4</accession>
<feature type="non-terminal residue" evidence="3">
    <location>
        <position position="1"/>
    </location>
</feature>
<evidence type="ECO:0000256" key="1">
    <source>
        <dbReference type="SAM" id="MobiDB-lite"/>
    </source>
</evidence>
<dbReference type="InterPro" id="IPR029071">
    <property type="entry name" value="Ubiquitin-like_domsf"/>
</dbReference>